<reference evidence="2 3" key="1">
    <citation type="journal article" date="2018" name="Cell">
        <title>The Chara Genome: Secondary Complexity and Implications for Plant Terrestrialization.</title>
        <authorList>
            <person name="Nishiyama T."/>
            <person name="Sakayama H."/>
            <person name="Vries J.D."/>
            <person name="Buschmann H."/>
            <person name="Saint-Marcoux D."/>
            <person name="Ullrich K.K."/>
            <person name="Haas F.B."/>
            <person name="Vanderstraeten L."/>
            <person name="Becker D."/>
            <person name="Lang D."/>
            <person name="Vosolsobe S."/>
            <person name="Rombauts S."/>
            <person name="Wilhelmsson P.K.I."/>
            <person name="Janitza P."/>
            <person name="Kern R."/>
            <person name="Heyl A."/>
            <person name="Rumpler F."/>
            <person name="Villalobos L.I.A.C."/>
            <person name="Clay J.M."/>
            <person name="Skokan R."/>
            <person name="Toyoda A."/>
            <person name="Suzuki Y."/>
            <person name="Kagoshima H."/>
            <person name="Schijlen E."/>
            <person name="Tajeshwar N."/>
            <person name="Catarino B."/>
            <person name="Hetherington A.J."/>
            <person name="Saltykova A."/>
            <person name="Bonnot C."/>
            <person name="Breuninger H."/>
            <person name="Symeonidi A."/>
            <person name="Radhakrishnan G.V."/>
            <person name="Van Nieuwerburgh F."/>
            <person name="Deforce D."/>
            <person name="Chang C."/>
            <person name="Karol K.G."/>
            <person name="Hedrich R."/>
            <person name="Ulvskov P."/>
            <person name="Glockner G."/>
            <person name="Delwiche C.F."/>
            <person name="Petrasek J."/>
            <person name="Van de Peer Y."/>
            <person name="Friml J."/>
            <person name="Beilby M."/>
            <person name="Dolan L."/>
            <person name="Kohara Y."/>
            <person name="Sugano S."/>
            <person name="Fujiyama A."/>
            <person name="Delaux P.-M."/>
            <person name="Quint M."/>
            <person name="TheiBen G."/>
            <person name="Hagemann M."/>
            <person name="Harholt J."/>
            <person name="Dunand C."/>
            <person name="Zachgo S."/>
            <person name="Langdale J."/>
            <person name="Maumus F."/>
            <person name="Straeten D.V.D."/>
            <person name="Gould S.B."/>
            <person name="Rensing S.A."/>
        </authorList>
    </citation>
    <scope>NUCLEOTIDE SEQUENCE [LARGE SCALE GENOMIC DNA]</scope>
    <source>
        <strain evidence="2 3">S276</strain>
    </source>
</reference>
<accession>A0A388L0R0</accession>
<proteinExistence type="predicted"/>
<dbReference type="Gramene" id="GBG75822">
    <property type="protein sequence ID" value="GBG75822"/>
    <property type="gene ID" value="CBR_g21067"/>
</dbReference>
<comment type="caution">
    <text evidence="2">The sequence shown here is derived from an EMBL/GenBank/DDBJ whole genome shotgun (WGS) entry which is preliminary data.</text>
</comment>
<evidence type="ECO:0000313" key="3">
    <source>
        <dbReference type="Proteomes" id="UP000265515"/>
    </source>
</evidence>
<feature type="region of interest" description="Disordered" evidence="1">
    <location>
        <begin position="135"/>
        <end position="229"/>
    </location>
</feature>
<dbReference type="EMBL" id="BFEA01000232">
    <property type="protein sequence ID" value="GBG75822.1"/>
    <property type="molecule type" value="Genomic_DNA"/>
</dbReference>
<protein>
    <submittedName>
        <fullName evidence="2">Uncharacterized protein</fullName>
    </submittedName>
</protein>
<sequence>MVTRCLRTTSSCRSTSRSSKVTTSVMPLFDKSKKKDTSQMVMLRPFKFLKRVNCYKVSKCIVTIDNMLRLSTPFVPFNCDLQGFADIVRCHKLQTMGQAILWSNVSVCSPKAGNDAKDTEDEDDEQRFCDGAKDEEERLEDGWAQGDGSEGKEDGGHEGDESEEEEDENASEEDAEEREDNYKGGSEGDEGGANDNDDKNSGSQKRREECSRATSHHGPSEDDGVLYSTHRSVRLRKRKMKVRRTMEEKRRQAKLINFQVSKEAYKKSLEAQSAKLAKEKRECP</sequence>
<organism evidence="2 3">
    <name type="scientific">Chara braunii</name>
    <name type="common">Braun's stonewort</name>
    <dbReference type="NCBI Taxonomy" id="69332"/>
    <lineage>
        <taxon>Eukaryota</taxon>
        <taxon>Viridiplantae</taxon>
        <taxon>Streptophyta</taxon>
        <taxon>Charophyceae</taxon>
        <taxon>Charales</taxon>
        <taxon>Characeae</taxon>
        <taxon>Chara</taxon>
    </lineage>
</organism>
<feature type="compositionally biased region" description="Basic and acidic residues" evidence="1">
    <location>
        <begin position="149"/>
        <end position="159"/>
    </location>
</feature>
<evidence type="ECO:0000313" key="2">
    <source>
        <dbReference type="EMBL" id="GBG75822.1"/>
    </source>
</evidence>
<evidence type="ECO:0000256" key="1">
    <source>
        <dbReference type="SAM" id="MobiDB-lite"/>
    </source>
</evidence>
<keyword evidence="3" id="KW-1185">Reference proteome</keyword>
<dbReference type="Proteomes" id="UP000265515">
    <property type="component" value="Unassembled WGS sequence"/>
</dbReference>
<name>A0A388L0R0_CHABU</name>
<feature type="compositionally biased region" description="Basic and acidic residues" evidence="1">
    <location>
        <begin position="196"/>
        <end position="211"/>
    </location>
</feature>
<dbReference type="AlphaFoldDB" id="A0A388L0R0"/>
<gene>
    <name evidence="2" type="ORF">CBR_g21067</name>
</gene>
<feature type="compositionally biased region" description="Acidic residues" evidence="1">
    <location>
        <begin position="160"/>
        <end position="179"/>
    </location>
</feature>